<feature type="domain" description="DUF4921" evidence="4">
    <location>
        <begin position="166"/>
        <end position="402"/>
    </location>
</feature>
<dbReference type="SUPFAM" id="SSF54197">
    <property type="entry name" value="HIT-like"/>
    <property type="match status" value="2"/>
</dbReference>
<evidence type="ECO:0000313" key="6">
    <source>
        <dbReference type="Proteomes" id="UP000315010"/>
    </source>
</evidence>
<dbReference type="Proteomes" id="UP000315010">
    <property type="component" value="Unassembled WGS sequence"/>
</dbReference>
<reference evidence="5 6" key="1">
    <citation type="submission" date="2019-02" db="EMBL/GenBank/DDBJ databases">
        <title>Deep-cultivation of Planctomycetes and their phenomic and genomic characterization uncovers novel biology.</title>
        <authorList>
            <person name="Wiegand S."/>
            <person name="Jogler M."/>
            <person name="Boedeker C."/>
            <person name="Pinto D."/>
            <person name="Vollmers J."/>
            <person name="Rivas-Marin E."/>
            <person name="Kohn T."/>
            <person name="Peeters S.H."/>
            <person name="Heuer A."/>
            <person name="Rast P."/>
            <person name="Oberbeckmann S."/>
            <person name="Bunk B."/>
            <person name="Jeske O."/>
            <person name="Meyerdierks A."/>
            <person name="Storesund J.E."/>
            <person name="Kallscheuer N."/>
            <person name="Luecker S."/>
            <person name="Lage O.M."/>
            <person name="Pohl T."/>
            <person name="Merkel B.J."/>
            <person name="Hornburger P."/>
            <person name="Mueller R.-W."/>
            <person name="Bruemmer F."/>
            <person name="Labrenz M."/>
            <person name="Spormann A.M."/>
            <person name="Op Den Camp H."/>
            <person name="Overmann J."/>
            <person name="Amann R."/>
            <person name="Jetten M.S.M."/>
            <person name="Mascher T."/>
            <person name="Medema M.H."/>
            <person name="Devos D.P."/>
            <person name="Kaster A.-K."/>
            <person name="Ovreas L."/>
            <person name="Rohde M."/>
            <person name="Galperin M.Y."/>
            <person name="Jogler C."/>
        </authorList>
    </citation>
    <scope>NUCLEOTIDE SEQUENCE [LARGE SCALE GENOMIC DNA]</scope>
    <source>
        <strain evidence="5 6">CA13</strain>
    </source>
</reference>
<dbReference type="EMBL" id="SJPJ01000001">
    <property type="protein sequence ID" value="TWT81781.1"/>
    <property type="molecule type" value="Genomic_DNA"/>
</dbReference>
<dbReference type="PANTHER" id="PTHR42763">
    <property type="entry name" value="ADP-GLUCOSE PHOSPHORYLASE"/>
    <property type="match status" value="1"/>
</dbReference>
<dbReference type="RefSeq" id="WP_419194379.1">
    <property type="nucleotide sequence ID" value="NZ_SJPJ01000001.1"/>
</dbReference>
<evidence type="ECO:0000256" key="3">
    <source>
        <dbReference type="SAM" id="MobiDB-lite"/>
    </source>
</evidence>
<dbReference type="Gene3D" id="3.30.428.10">
    <property type="entry name" value="HIT-like"/>
    <property type="match status" value="2"/>
</dbReference>
<protein>
    <submittedName>
        <fullName evidence="5">Galactose-1-phosphate uridylyltransferase</fullName>
        <ecNumber evidence="5">2.7.7.12</ecNumber>
    </submittedName>
</protein>
<dbReference type="InterPro" id="IPR036265">
    <property type="entry name" value="HIT-like_sf"/>
</dbReference>
<keyword evidence="6" id="KW-1185">Reference proteome</keyword>
<comment type="caution">
    <text evidence="5">The sequence shown here is derived from an EMBL/GenBank/DDBJ whole genome shotgun (WGS) entry which is preliminary data.</text>
</comment>
<keyword evidence="2" id="KW-0862">Zinc</keyword>
<dbReference type="InterPro" id="IPR032576">
    <property type="entry name" value="DUF4921"/>
</dbReference>
<evidence type="ECO:0000256" key="2">
    <source>
        <dbReference type="PIRSR" id="PIRSR000808-3"/>
    </source>
</evidence>
<keyword evidence="5" id="KW-0808">Transferase</keyword>
<feature type="region of interest" description="Disordered" evidence="3">
    <location>
        <begin position="1"/>
        <end position="54"/>
    </location>
</feature>
<name>A0A5C5Z4K2_9BACT</name>
<accession>A0A5C5Z4K2</accession>
<dbReference type="InterPro" id="IPR001937">
    <property type="entry name" value="GalP_UDPtransf1"/>
</dbReference>
<comment type="cofactor">
    <cofactor evidence="2">
        <name>Zn(2+)</name>
        <dbReference type="ChEBI" id="CHEBI:29105"/>
    </cofactor>
    <text evidence="2">Binds 1 zinc ion per subunit.</text>
</comment>
<evidence type="ECO:0000313" key="5">
    <source>
        <dbReference type="EMBL" id="TWT81781.1"/>
    </source>
</evidence>
<dbReference type="PANTHER" id="PTHR42763:SF1">
    <property type="entry name" value="UDP-GLUCOSE--HEXOSE-1-PHOSPHATE URIDYLYLTRANSFERASE"/>
    <property type="match status" value="1"/>
</dbReference>
<dbReference type="PIRSF" id="PIRSF000808">
    <property type="entry name" value="GalT"/>
    <property type="match status" value="1"/>
</dbReference>
<dbReference type="GO" id="GO:0008108">
    <property type="term" value="F:UDP-glucose:hexose-1-phosphate uridylyltransferase activity"/>
    <property type="evidence" value="ECO:0007669"/>
    <property type="project" value="UniProtKB-EC"/>
</dbReference>
<organism evidence="5 6">
    <name type="scientific">Novipirellula herctigrandis</name>
    <dbReference type="NCBI Taxonomy" id="2527986"/>
    <lineage>
        <taxon>Bacteria</taxon>
        <taxon>Pseudomonadati</taxon>
        <taxon>Planctomycetota</taxon>
        <taxon>Planctomycetia</taxon>
        <taxon>Pirellulales</taxon>
        <taxon>Pirellulaceae</taxon>
        <taxon>Novipirellula</taxon>
    </lineage>
</organism>
<feature type="binding site" evidence="2">
    <location>
        <position position="93"/>
    </location>
    <ligand>
        <name>Zn(2+)</name>
        <dbReference type="ChEBI" id="CHEBI:29105"/>
    </ligand>
</feature>
<proteinExistence type="predicted"/>
<dbReference type="InterPro" id="IPR053177">
    <property type="entry name" value="ADP-glucose_phosphorylase"/>
</dbReference>
<feature type="active site" description="Tele-UMP-histidine intermediate" evidence="1">
    <location>
        <position position="242"/>
    </location>
</feature>
<feature type="binding site" evidence="2">
    <location>
        <position position="90"/>
    </location>
    <ligand>
        <name>Zn(2+)</name>
        <dbReference type="ChEBI" id="CHEBI:29105"/>
    </ligand>
</feature>
<feature type="binding site" evidence="2">
    <location>
        <position position="240"/>
    </location>
    <ligand>
        <name>Zn(2+)</name>
        <dbReference type="ChEBI" id="CHEBI:29105"/>
    </ligand>
</feature>
<dbReference type="GO" id="GO:0008270">
    <property type="term" value="F:zinc ion binding"/>
    <property type="evidence" value="ECO:0007669"/>
    <property type="project" value="InterPro"/>
</dbReference>
<keyword evidence="2" id="KW-0479">Metal-binding</keyword>
<dbReference type="GO" id="GO:0006012">
    <property type="term" value="P:galactose metabolic process"/>
    <property type="evidence" value="ECO:0007669"/>
    <property type="project" value="InterPro"/>
</dbReference>
<feature type="binding site" evidence="2">
    <location>
        <position position="189"/>
    </location>
    <ligand>
        <name>Zn(2+)</name>
        <dbReference type="ChEBI" id="CHEBI:29105"/>
    </ligand>
</feature>
<evidence type="ECO:0000256" key="1">
    <source>
        <dbReference type="PIRSR" id="PIRSR000808-1"/>
    </source>
</evidence>
<dbReference type="EC" id="2.7.7.12" evidence="5"/>
<dbReference type="AlphaFoldDB" id="A0A5C5Z4K2"/>
<keyword evidence="5" id="KW-0548">Nucleotidyltransferase</keyword>
<sequence length="418" mass="46882">MIENVKPLSRNSYDTTPVHPSASHKRPLSDHGSTQTDVAPKSLAVPAKSGAQSRLDPFSGDWTIFAPHRTSRPNQFGKVLQVVNKTAVTCPFCAGEEELTPAASWAARIDCNDRFLVFGDPTDVDALDWSVRVVPNKYPVVTDCSSNRDTDIEHAKKQAFQQRANRAESLFQSRELVGGHEVIIESPNHVQSISELDLAETKLLLYAYQQRLRYWKNQNGIQYISLFKNVGGDAGASLQHSHSQLIATDQIPSHVETVSERMRSHQAKTGCCLQCDIVRAELKQKARIVAQTDSLVAYCPYASRLPMLVRVTTKDHQNDFDNLSLPVIDELARLLQRMTGWLETMIPDAAYNVLLHTRPPGSSANEEAFHWSLEFFPRISRLAGFEWSSQSMINTVLPEVATEKYRECAKAEDPRRVL</sequence>
<gene>
    <name evidence="5" type="primary">galT</name>
    <name evidence="5" type="ORF">CA13_32340</name>
</gene>
<dbReference type="Pfam" id="PF16268">
    <property type="entry name" value="DUF4921"/>
    <property type="match status" value="1"/>
</dbReference>
<evidence type="ECO:0000259" key="4">
    <source>
        <dbReference type="Pfam" id="PF16268"/>
    </source>
</evidence>